<dbReference type="PROSITE" id="PS00892">
    <property type="entry name" value="HIT_1"/>
    <property type="match status" value="1"/>
</dbReference>
<sequence>MSTPSGSPAPATDRRLALLLSHLRPSASPLAGGPGAPRANAEHHQMMAAAAADCLSASPCAGGGTGQSSGGGYCVFCEIVKGTLPATKLYEDDTCLCILDVKPLSVGHSLVIPKSHFSSLQETPPSVLGAICSKLPLLAKAITEATQCDAFNVLVNNGEEAGQVIFHTHVHIIPRSKDDGLWSSETYERNFLEDNQDTKNLVSCIKELLPSPEDYSTEGSTVPK</sequence>
<dbReference type="Proteomes" id="UP000008810">
    <property type="component" value="Chromosome 4"/>
</dbReference>
<dbReference type="SUPFAM" id="SSF54197">
    <property type="entry name" value="HIT-like"/>
    <property type="match status" value="1"/>
</dbReference>
<gene>
    <name evidence="6" type="primary">LOC100845628</name>
    <name evidence="5" type="ORF">BRADI_4g39695v3</name>
</gene>
<dbReference type="FunCoup" id="A0A0Q3HE97">
    <property type="interactions" value="24"/>
</dbReference>
<dbReference type="InterPro" id="IPR039384">
    <property type="entry name" value="HINT"/>
</dbReference>
<dbReference type="GO" id="GO:0006790">
    <property type="term" value="P:sulfur compound metabolic process"/>
    <property type="evidence" value="ECO:0000318"/>
    <property type="project" value="GO_Central"/>
</dbReference>
<dbReference type="Gramene" id="KQJ91778">
    <property type="protein sequence ID" value="KQJ91778"/>
    <property type="gene ID" value="BRADI_4g39695v3"/>
</dbReference>
<evidence type="ECO:0000313" key="5">
    <source>
        <dbReference type="EMBL" id="KQJ91778.1"/>
    </source>
</evidence>
<dbReference type="OrthoDB" id="672793at2759"/>
<dbReference type="ExpressionAtlas" id="A0A0Q3HE97">
    <property type="expression patterns" value="baseline"/>
</dbReference>
<dbReference type="GeneID" id="100845628"/>
<evidence type="ECO:0000256" key="3">
    <source>
        <dbReference type="PROSITE-ProRule" id="PRU00464"/>
    </source>
</evidence>
<organism evidence="5">
    <name type="scientific">Brachypodium distachyon</name>
    <name type="common">Purple false brome</name>
    <name type="synonym">Trachynia distachya</name>
    <dbReference type="NCBI Taxonomy" id="15368"/>
    <lineage>
        <taxon>Eukaryota</taxon>
        <taxon>Viridiplantae</taxon>
        <taxon>Streptophyta</taxon>
        <taxon>Embryophyta</taxon>
        <taxon>Tracheophyta</taxon>
        <taxon>Spermatophyta</taxon>
        <taxon>Magnoliopsida</taxon>
        <taxon>Liliopsida</taxon>
        <taxon>Poales</taxon>
        <taxon>Poaceae</taxon>
        <taxon>BOP clade</taxon>
        <taxon>Pooideae</taxon>
        <taxon>Stipodae</taxon>
        <taxon>Brachypodieae</taxon>
        <taxon>Brachypodium</taxon>
    </lineage>
</organism>
<accession>A0A0Q3HE97</accession>
<evidence type="ECO:0000256" key="2">
    <source>
        <dbReference type="PIRSR" id="PIRSR601310-3"/>
    </source>
</evidence>
<reference evidence="5" key="2">
    <citation type="submission" date="2017-06" db="EMBL/GenBank/DDBJ databases">
        <title>WGS assembly of Brachypodium distachyon.</title>
        <authorList>
            <consortium name="The International Brachypodium Initiative"/>
            <person name="Lucas S."/>
            <person name="Harmon-Smith M."/>
            <person name="Lail K."/>
            <person name="Tice H."/>
            <person name="Grimwood J."/>
            <person name="Bruce D."/>
            <person name="Barry K."/>
            <person name="Shu S."/>
            <person name="Lindquist E."/>
            <person name="Wang M."/>
            <person name="Pitluck S."/>
            <person name="Vogel J.P."/>
            <person name="Garvin D.F."/>
            <person name="Mockler T.C."/>
            <person name="Schmutz J."/>
            <person name="Rokhsar D."/>
            <person name="Bevan M.W."/>
        </authorList>
    </citation>
    <scope>NUCLEOTIDE SEQUENCE</scope>
    <source>
        <strain evidence="5">Bd21</strain>
    </source>
</reference>
<dbReference type="Pfam" id="PF01230">
    <property type="entry name" value="HIT"/>
    <property type="match status" value="1"/>
</dbReference>
<dbReference type="CDD" id="cd01277">
    <property type="entry name" value="HINT_subgroup"/>
    <property type="match status" value="1"/>
</dbReference>
<proteinExistence type="predicted"/>
<dbReference type="InterPro" id="IPR001310">
    <property type="entry name" value="Histidine_triad_HIT"/>
</dbReference>
<evidence type="ECO:0000256" key="1">
    <source>
        <dbReference type="PIRSR" id="PIRSR601310-1"/>
    </source>
</evidence>
<dbReference type="AlphaFoldDB" id="A0A0Q3HE97"/>
<feature type="domain" description="HIT" evidence="4">
    <location>
        <begin position="75"/>
        <end position="182"/>
    </location>
</feature>
<dbReference type="GO" id="GO:0047627">
    <property type="term" value="F:adenylylsulfatase activity"/>
    <property type="evidence" value="ECO:0000318"/>
    <property type="project" value="GO_Central"/>
</dbReference>
<dbReference type="PANTHER" id="PTHR47670">
    <property type="entry name" value="ADENYLYLSULFATASE HINT3"/>
    <property type="match status" value="1"/>
</dbReference>
<dbReference type="GO" id="GO:0009150">
    <property type="term" value="P:purine ribonucleotide metabolic process"/>
    <property type="evidence" value="ECO:0000318"/>
    <property type="project" value="GO_Central"/>
</dbReference>
<evidence type="ECO:0000259" key="4">
    <source>
        <dbReference type="PROSITE" id="PS51084"/>
    </source>
</evidence>
<evidence type="ECO:0000313" key="7">
    <source>
        <dbReference type="Proteomes" id="UP000008810"/>
    </source>
</evidence>
<dbReference type="Gene3D" id="3.30.428.10">
    <property type="entry name" value="HIT-like"/>
    <property type="match status" value="1"/>
</dbReference>
<feature type="short sequence motif" description="Histidine triad motif" evidence="2 3">
    <location>
        <begin position="167"/>
        <end position="171"/>
    </location>
</feature>
<dbReference type="PROSITE" id="PS51084">
    <property type="entry name" value="HIT_2"/>
    <property type="match status" value="1"/>
</dbReference>
<dbReference type="EMBL" id="CM000883">
    <property type="protein sequence ID" value="KQJ91778.1"/>
    <property type="molecule type" value="Genomic_DNA"/>
</dbReference>
<reference evidence="6" key="3">
    <citation type="submission" date="2018-08" db="UniProtKB">
        <authorList>
            <consortium name="EnsemblPlants"/>
        </authorList>
    </citation>
    <scope>IDENTIFICATION</scope>
    <source>
        <strain evidence="6">cv. Bd21</strain>
    </source>
</reference>
<evidence type="ECO:0000313" key="6">
    <source>
        <dbReference type="EnsemblPlants" id="KQJ91778"/>
    </source>
</evidence>
<feature type="active site" description="Tele-AMP-histidine intermediate" evidence="1">
    <location>
        <position position="169"/>
    </location>
</feature>
<dbReference type="InterPro" id="IPR011146">
    <property type="entry name" value="HIT-like"/>
</dbReference>
<name>A0A0Q3HE97_BRADI</name>
<protein>
    <recommendedName>
        <fullName evidence="4">HIT domain-containing protein</fullName>
    </recommendedName>
</protein>
<dbReference type="InterPro" id="IPR019808">
    <property type="entry name" value="Histidine_triad_CS"/>
</dbReference>
<dbReference type="PANTHER" id="PTHR47670:SF1">
    <property type="entry name" value="ADENYLYLSULFATASE HINT3"/>
    <property type="match status" value="1"/>
</dbReference>
<keyword evidence="7" id="KW-1185">Reference proteome</keyword>
<dbReference type="PRINTS" id="PR00332">
    <property type="entry name" value="HISTRIAD"/>
</dbReference>
<dbReference type="InterPro" id="IPR036265">
    <property type="entry name" value="HIT-like_sf"/>
</dbReference>
<dbReference type="KEGG" id="bdi:100845628"/>
<dbReference type="STRING" id="15368.A0A0Q3HE97"/>
<dbReference type="EnsemblPlants" id="KQJ91778">
    <property type="protein sequence ID" value="KQJ91778"/>
    <property type="gene ID" value="BRADI_4g39695v3"/>
</dbReference>
<dbReference type="RefSeq" id="XP_014758875.1">
    <property type="nucleotide sequence ID" value="XM_014903389.2"/>
</dbReference>
<reference evidence="5 6" key="1">
    <citation type="journal article" date="2010" name="Nature">
        <title>Genome sequencing and analysis of the model grass Brachypodium distachyon.</title>
        <authorList>
            <consortium name="International Brachypodium Initiative"/>
        </authorList>
    </citation>
    <scope>NUCLEOTIDE SEQUENCE [LARGE SCALE GENOMIC DNA]</scope>
    <source>
        <strain evidence="5 6">Bd21</strain>
    </source>
</reference>